<evidence type="ECO:0000313" key="2">
    <source>
        <dbReference type="Proteomes" id="UP000761264"/>
    </source>
</evidence>
<keyword evidence="2" id="KW-1185">Reference proteome</keyword>
<name>A0A967K844_9PROT</name>
<proteinExistence type="predicted"/>
<dbReference type="Proteomes" id="UP000761264">
    <property type="component" value="Unassembled WGS sequence"/>
</dbReference>
<dbReference type="AlphaFoldDB" id="A0A967K844"/>
<dbReference type="EMBL" id="JAAQPH010000013">
    <property type="protein sequence ID" value="NIA70228.1"/>
    <property type="molecule type" value="Genomic_DNA"/>
</dbReference>
<sequence>MKDDLRHYAERCLKIRTKSGTLERLRLNKVQIHIHERLEAQRATSGRVRALILKARQPGVSTYVGARFYWKVTHGRGLRAFILTHRDQATANLFAMAKRFHDSCPAPVKPLTKASNAKELTFGLLDSGYQVGTAKASGVGRSDTIQFFHGSEVGHWANAEEHAAGALQAVPRSDGTEIILESTANGVGGLFYNLWQAAVRGEGDYQAIFIPWFLHDGYGSAAPRAWKPPEAFQVYGELHGLSRSKLHWAWAKNAELATASGEASDSPTWRFRQEYPATAQEAFQVSGQTSLIRPELVVRAQGHKAGEQDHAPLVLGIDVARGGGDRSHLIDRQGRAAGRHVNRAVDCGDTMELAGLIAREIERLQPDQAFIDMGSFGAAVYDRLAELGYRRRITGVNFGGRAQDARQYANKRAEIWGTLRDWLADPGGAELPDDPLLHSHLCAPGFQINSNQQILLEAKDKIKARLGLSPDAGDALALTFAEPVRRVKRSQAQRSETTYAIHDW</sequence>
<dbReference type="InterPro" id="IPR027417">
    <property type="entry name" value="P-loop_NTPase"/>
</dbReference>
<organism evidence="1 2">
    <name type="scientific">Pelagibius litoralis</name>
    <dbReference type="NCBI Taxonomy" id="374515"/>
    <lineage>
        <taxon>Bacteria</taxon>
        <taxon>Pseudomonadati</taxon>
        <taxon>Pseudomonadota</taxon>
        <taxon>Alphaproteobacteria</taxon>
        <taxon>Rhodospirillales</taxon>
        <taxon>Rhodovibrionaceae</taxon>
        <taxon>Pelagibius</taxon>
    </lineage>
</organism>
<dbReference type="Gene3D" id="3.40.50.300">
    <property type="entry name" value="P-loop containing nucleotide triphosphate hydrolases"/>
    <property type="match status" value="1"/>
</dbReference>
<protein>
    <recommendedName>
        <fullName evidence="3">Terminase-like family protein</fullName>
    </recommendedName>
</protein>
<evidence type="ECO:0008006" key="3">
    <source>
        <dbReference type="Google" id="ProtNLM"/>
    </source>
</evidence>
<accession>A0A967K844</accession>
<comment type="caution">
    <text evidence="1">The sequence shown here is derived from an EMBL/GenBank/DDBJ whole genome shotgun (WGS) entry which is preliminary data.</text>
</comment>
<evidence type="ECO:0000313" key="1">
    <source>
        <dbReference type="EMBL" id="NIA70228.1"/>
    </source>
</evidence>
<dbReference type="Gene3D" id="3.30.420.240">
    <property type="match status" value="1"/>
</dbReference>
<reference evidence="1" key="1">
    <citation type="submission" date="2020-03" db="EMBL/GenBank/DDBJ databases">
        <title>Genome of Pelagibius litoralis DSM 21314T.</title>
        <authorList>
            <person name="Wang G."/>
        </authorList>
    </citation>
    <scope>NUCLEOTIDE SEQUENCE</scope>
    <source>
        <strain evidence="1">DSM 21314</strain>
    </source>
</reference>
<gene>
    <name evidence="1" type="ORF">HBA54_16600</name>
</gene>